<organism evidence="1 2">
    <name type="scientific">Silvimonas iriomotensis</name>
    <dbReference type="NCBI Taxonomy" id="449662"/>
    <lineage>
        <taxon>Bacteria</taxon>
        <taxon>Pseudomonadati</taxon>
        <taxon>Pseudomonadota</taxon>
        <taxon>Betaproteobacteria</taxon>
        <taxon>Neisseriales</taxon>
        <taxon>Chitinibacteraceae</taxon>
        <taxon>Silvimonas</taxon>
    </lineage>
</organism>
<comment type="caution">
    <text evidence="1">The sequence shown here is derived from an EMBL/GenBank/DDBJ whole genome shotgun (WGS) entry which is preliminary data.</text>
</comment>
<accession>A0ABQ2PC43</accession>
<evidence type="ECO:0008006" key="3">
    <source>
        <dbReference type="Google" id="ProtNLM"/>
    </source>
</evidence>
<name>A0ABQ2PC43_9NEIS</name>
<protein>
    <recommendedName>
        <fullName evidence="3">FHA domain-containing protein</fullName>
    </recommendedName>
</protein>
<dbReference type="Proteomes" id="UP000637267">
    <property type="component" value="Unassembled WGS sequence"/>
</dbReference>
<proteinExistence type="predicted"/>
<keyword evidence="2" id="KW-1185">Reference proteome</keyword>
<sequence>MAALHSNPNTIAPYALPTIVLGDELIKLEFIIRERAEAITKHKSSDAGDDGFLCALEEEEGREIVEREGIQYGRIKLYRANGSLITHRPKLRADGEYSPFREDIYINGHEFAGFASNHLFVIEESAAKAVDAPQTKALPVATVPTKAKDTAPVVTVAMPALLEDSGQITKGHVFEPERKTAARLVIDLIVAYIQQIPDYRLLQAKLIFDYCIKHAGTADSPFRKLAGERDRLEVMLGRKSIVFDTFKRYVAEAKNGKKTQQKRLNQ</sequence>
<reference evidence="2" key="1">
    <citation type="journal article" date="2019" name="Int. J. Syst. Evol. Microbiol.">
        <title>The Global Catalogue of Microorganisms (GCM) 10K type strain sequencing project: providing services to taxonomists for standard genome sequencing and annotation.</title>
        <authorList>
            <consortium name="The Broad Institute Genomics Platform"/>
            <consortium name="The Broad Institute Genome Sequencing Center for Infectious Disease"/>
            <person name="Wu L."/>
            <person name="Ma J."/>
        </authorList>
    </citation>
    <scope>NUCLEOTIDE SEQUENCE [LARGE SCALE GENOMIC DNA]</scope>
    <source>
        <strain evidence="2">CGMCC 1.8859</strain>
    </source>
</reference>
<gene>
    <name evidence="1" type="ORF">GCM10010970_30270</name>
</gene>
<dbReference type="EMBL" id="BMLX01000004">
    <property type="protein sequence ID" value="GGP23027.1"/>
    <property type="molecule type" value="Genomic_DNA"/>
</dbReference>
<dbReference type="RefSeq" id="WP_188705200.1">
    <property type="nucleotide sequence ID" value="NZ_BMLX01000004.1"/>
</dbReference>
<evidence type="ECO:0000313" key="1">
    <source>
        <dbReference type="EMBL" id="GGP23027.1"/>
    </source>
</evidence>
<evidence type="ECO:0000313" key="2">
    <source>
        <dbReference type="Proteomes" id="UP000637267"/>
    </source>
</evidence>